<feature type="domain" description="Helix-turn-helix type 11" evidence="2">
    <location>
        <begin position="6"/>
        <end position="58"/>
    </location>
</feature>
<dbReference type="RefSeq" id="WP_125580375.1">
    <property type="nucleotide sequence ID" value="NZ_BOLV01000010.1"/>
</dbReference>
<feature type="domain" description="3H" evidence="1">
    <location>
        <begin position="70"/>
        <end position="166"/>
    </location>
</feature>
<dbReference type="InterPro" id="IPR004173">
    <property type="entry name" value="3H_domain"/>
</dbReference>
<dbReference type="InterPro" id="IPR036390">
    <property type="entry name" value="WH_DNA-bd_sf"/>
</dbReference>
<sequence length="172" mass="18848">MTSAERQAQIRMALQDGAAPISATAFGKRFGVSRQTIVGDVALMRARGEQIVATPRGYMYTTEDAHTAIIVCRHTPQQAGDELARVIDNGGAVLDVMVDHPLYGQLRGELQIHTQTDINLFLARMQEGHGKMLSELTGGVHLHTIAYDTPAQLTAIKQALRESGYLYEETSR</sequence>
<gene>
    <name evidence="3" type="ORF">ACFQ41_01005</name>
</gene>
<dbReference type="InterPro" id="IPR026043">
    <property type="entry name" value="NadR"/>
</dbReference>
<evidence type="ECO:0000259" key="2">
    <source>
        <dbReference type="Pfam" id="PF08279"/>
    </source>
</evidence>
<dbReference type="SUPFAM" id="SSF46785">
    <property type="entry name" value="Winged helix' DNA-binding domain"/>
    <property type="match status" value="1"/>
</dbReference>
<dbReference type="Gene3D" id="3.30.1340.20">
    <property type="entry name" value="3H domain"/>
    <property type="match status" value="1"/>
</dbReference>
<dbReference type="InterPro" id="IPR013196">
    <property type="entry name" value="HTH_11"/>
</dbReference>
<dbReference type="InterPro" id="IPR035922">
    <property type="entry name" value="3H_dom_sf"/>
</dbReference>
<dbReference type="Proteomes" id="UP001597199">
    <property type="component" value="Unassembled WGS sequence"/>
</dbReference>
<dbReference type="InterPro" id="IPR036388">
    <property type="entry name" value="WH-like_DNA-bd_sf"/>
</dbReference>
<dbReference type="Pfam" id="PF02829">
    <property type="entry name" value="3H"/>
    <property type="match status" value="1"/>
</dbReference>
<protein>
    <submittedName>
        <fullName evidence="3">Transcription repressor NadR</fullName>
    </submittedName>
</protein>
<accession>A0ABW4BEE9</accession>
<dbReference type="EMBL" id="JBHTOA010000011">
    <property type="protein sequence ID" value="MFD1397883.1"/>
    <property type="molecule type" value="Genomic_DNA"/>
</dbReference>
<reference evidence="4" key="1">
    <citation type="journal article" date="2019" name="Int. J. Syst. Evol. Microbiol.">
        <title>The Global Catalogue of Microorganisms (GCM) 10K type strain sequencing project: providing services to taxonomists for standard genome sequencing and annotation.</title>
        <authorList>
            <consortium name="The Broad Institute Genomics Platform"/>
            <consortium name="The Broad Institute Genome Sequencing Center for Infectious Disease"/>
            <person name="Wu L."/>
            <person name="Ma J."/>
        </authorList>
    </citation>
    <scope>NUCLEOTIDE SEQUENCE [LARGE SCALE GENOMIC DNA]</scope>
    <source>
        <strain evidence="4">CCM 9110</strain>
    </source>
</reference>
<dbReference type="PIRSF" id="PIRSF037847">
    <property type="entry name" value="NiaR"/>
    <property type="match status" value="1"/>
</dbReference>
<name>A0ABW4BEE9_9LACO</name>
<evidence type="ECO:0000313" key="4">
    <source>
        <dbReference type="Proteomes" id="UP001597199"/>
    </source>
</evidence>
<proteinExistence type="predicted"/>
<dbReference type="Gene3D" id="1.10.10.10">
    <property type="entry name" value="Winged helix-like DNA-binding domain superfamily/Winged helix DNA-binding domain"/>
    <property type="match status" value="1"/>
</dbReference>
<comment type="caution">
    <text evidence="3">The sequence shown here is derived from an EMBL/GenBank/DDBJ whole genome shotgun (WGS) entry which is preliminary data.</text>
</comment>
<dbReference type="PANTHER" id="PTHR40068:SF1">
    <property type="entry name" value="TRANSCRIPTION REPRESSOR NIAR-RELATED"/>
    <property type="match status" value="1"/>
</dbReference>
<evidence type="ECO:0000313" key="3">
    <source>
        <dbReference type="EMBL" id="MFD1397883.1"/>
    </source>
</evidence>
<dbReference type="SUPFAM" id="SSF75500">
    <property type="entry name" value="Putative transcriptional regulator TM1602, C-terminal domain"/>
    <property type="match status" value="1"/>
</dbReference>
<evidence type="ECO:0000259" key="1">
    <source>
        <dbReference type="Pfam" id="PF02829"/>
    </source>
</evidence>
<organism evidence="3 4">
    <name type="scientific">Lacticaseibacillus suilingensis</name>
    <dbReference type="NCBI Taxonomy" id="2799577"/>
    <lineage>
        <taxon>Bacteria</taxon>
        <taxon>Bacillati</taxon>
        <taxon>Bacillota</taxon>
        <taxon>Bacilli</taxon>
        <taxon>Lactobacillales</taxon>
        <taxon>Lactobacillaceae</taxon>
        <taxon>Lacticaseibacillus</taxon>
    </lineage>
</organism>
<dbReference type="Pfam" id="PF08279">
    <property type="entry name" value="HTH_11"/>
    <property type="match status" value="1"/>
</dbReference>
<keyword evidence="4" id="KW-1185">Reference proteome</keyword>
<dbReference type="PANTHER" id="PTHR40068">
    <property type="entry name" value="TRANSCRIPTION REPRESSOR NIAR-RELATED"/>
    <property type="match status" value="1"/>
</dbReference>